<dbReference type="Proteomes" id="UP000242699">
    <property type="component" value="Unassembled WGS sequence"/>
</dbReference>
<sequence>MNPETEFPLRRVIDEEGQLVGDRSDVSDDQLKQFYTWLVTLRTLDQKAWNMQRQGRIGTYAPWSGQEAAQIGVAAALRSDDWICPSYRDWPALIYAGVPMYYVLLHSMGHPAAGYMPEDMSVLPVQIVVGGQILHATGLAWASKLQGQDRIAVALFGDGASSQGDFHEALNLASVMKVPAIFVVQNNQWAISVPVYRQMNTPTIAQRALAYNIEGIRVDGNDVIAVYQTFRDLQKRVREGSGPALVETVTYRLGAHTTADDPTRYRTPEDDARQSHGDPITRLRHYLETEHIMENSDFERIDHEAQVTVDDAVKKAEAYPLEPAATTIFDHVYGTLTPPLKRQRDQFSQRLIEGGDSSRG</sequence>
<dbReference type="GO" id="GO:0009083">
    <property type="term" value="P:branched-chain amino acid catabolic process"/>
    <property type="evidence" value="ECO:0007669"/>
    <property type="project" value="TreeGrafter"/>
</dbReference>
<comment type="caution">
    <text evidence="13">The sequence shown here is derived from an EMBL/GenBank/DDBJ whole genome shotgun (WGS) entry which is preliminary data.</text>
</comment>
<comment type="catalytic activity">
    <reaction evidence="9 10">
        <text>N(6)-[(R)-lipoyl]-L-lysyl-[protein] + pyruvate + H(+) = N(6)-[(R)-S(8)-acetyldihydrolipoyl]-L-lysyl-[protein] + CO2</text>
        <dbReference type="Rhea" id="RHEA:19189"/>
        <dbReference type="Rhea" id="RHEA-COMP:10474"/>
        <dbReference type="Rhea" id="RHEA-COMP:10478"/>
        <dbReference type="ChEBI" id="CHEBI:15361"/>
        <dbReference type="ChEBI" id="CHEBI:15378"/>
        <dbReference type="ChEBI" id="CHEBI:16526"/>
        <dbReference type="ChEBI" id="CHEBI:83099"/>
        <dbReference type="ChEBI" id="CHEBI:83111"/>
        <dbReference type="EC" id="1.2.4.1"/>
    </reaction>
</comment>
<dbReference type="InterPro" id="IPR017596">
    <property type="entry name" value="PdhA/BkdA"/>
</dbReference>
<evidence type="ECO:0000256" key="6">
    <source>
        <dbReference type="ARBA" id="ARBA00023052"/>
    </source>
</evidence>
<comment type="function">
    <text evidence="8 10">The pyruvate dehydrogenase complex catalyzes the overall conversion of pyruvate to acetyl-CoA and CO(2). It contains multiple copies of three enzymatic components: pyruvate dehydrogenase (E1), dihydrolipoamide acetyltransferase (E2) and lipoamide dehydrogenase (E3).</text>
</comment>
<dbReference type="GO" id="GO:0004739">
    <property type="term" value="F:pyruvate dehydrogenase (acetyl-transferring) activity"/>
    <property type="evidence" value="ECO:0007669"/>
    <property type="project" value="UniProtKB-UniRule"/>
</dbReference>
<evidence type="ECO:0000256" key="3">
    <source>
        <dbReference type="ARBA" id="ARBA00012281"/>
    </source>
</evidence>
<keyword evidence="7 10" id="KW-0670">Pyruvate</keyword>
<name>A0A2T2X961_9FIRM</name>
<dbReference type="InterPro" id="IPR029061">
    <property type="entry name" value="THDP-binding"/>
</dbReference>
<protein>
    <recommendedName>
        <fullName evidence="4 10">Pyruvate dehydrogenase E1 component subunit alpha</fullName>
        <ecNumber evidence="3 10">1.2.4.1</ecNumber>
    </recommendedName>
</protein>
<gene>
    <name evidence="13" type="primary">pdhA</name>
    <name evidence="13" type="ORF">C7B43_04055</name>
</gene>
<comment type="cofactor">
    <cofactor evidence="1 10">
        <name>thiamine diphosphate</name>
        <dbReference type="ChEBI" id="CHEBI:58937"/>
    </cofactor>
</comment>
<evidence type="ECO:0000256" key="1">
    <source>
        <dbReference type="ARBA" id="ARBA00001964"/>
    </source>
</evidence>
<keyword evidence="5 10" id="KW-0560">Oxidoreductase</keyword>
<dbReference type="CDD" id="cd02000">
    <property type="entry name" value="TPP_E1_PDC_ADC_BCADC"/>
    <property type="match status" value="1"/>
</dbReference>
<feature type="domain" description="Dehydrogenase E1 component" evidence="12">
    <location>
        <begin position="39"/>
        <end position="322"/>
    </location>
</feature>
<feature type="compositionally biased region" description="Basic and acidic residues" evidence="11">
    <location>
        <begin position="258"/>
        <end position="278"/>
    </location>
</feature>
<accession>A0A2T2X961</accession>
<dbReference type="PANTHER" id="PTHR43380:SF1">
    <property type="entry name" value="2-OXOISOVALERATE DEHYDROGENASE SUBUNIT ALPHA, MITOCHONDRIAL"/>
    <property type="match status" value="1"/>
</dbReference>
<comment type="subunit">
    <text evidence="2 10">Heterodimer of an alpha and a beta chain.</text>
</comment>
<evidence type="ECO:0000256" key="9">
    <source>
        <dbReference type="ARBA" id="ARBA00051231"/>
    </source>
</evidence>
<dbReference type="Pfam" id="PF00676">
    <property type="entry name" value="E1_dh"/>
    <property type="match status" value="1"/>
</dbReference>
<evidence type="ECO:0000259" key="12">
    <source>
        <dbReference type="Pfam" id="PF00676"/>
    </source>
</evidence>
<evidence type="ECO:0000256" key="5">
    <source>
        <dbReference type="ARBA" id="ARBA00023002"/>
    </source>
</evidence>
<evidence type="ECO:0000256" key="2">
    <source>
        <dbReference type="ARBA" id="ARBA00011870"/>
    </source>
</evidence>
<feature type="region of interest" description="Disordered" evidence="11">
    <location>
        <begin position="257"/>
        <end position="278"/>
    </location>
</feature>
<evidence type="ECO:0000313" key="13">
    <source>
        <dbReference type="EMBL" id="PSR31030.1"/>
    </source>
</evidence>
<reference evidence="13 14" key="1">
    <citation type="journal article" date="2014" name="BMC Genomics">
        <title>Comparison of environmental and isolate Sulfobacillus genomes reveals diverse carbon, sulfur, nitrogen, and hydrogen metabolisms.</title>
        <authorList>
            <person name="Justice N.B."/>
            <person name="Norman A."/>
            <person name="Brown C.T."/>
            <person name="Singh A."/>
            <person name="Thomas B.C."/>
            <person name="Banfield J.F."/>
        </authorList>
    </citation>
    <scope>NUCLEOTIDE SEQUENCE [LARGE SCALE GENOMIC DNA]</scope>
    <source>
        <strain evidence="13">AMDSBA1</strain>
    </source>
</reference>
<dbReference type="InterPro" id="IPR001017">
    <property type="entry name" value="DH_E1"/>
</dbReference>
<organism evidence="13 14">
    <name type="scientific">Sulfobacillus benefaciens</name>
    <dbReference type="NCBI Taxonomy" id="453960"/>
    <lineage>
        <taxon>Bacteria</taxon>
        <taxon>Bacillati</taxon>
        <taxon>Bacillota</taxon>
        <taxon>Clostridia</taxon>
        <taxon>Eubacteriales</taxon>
        <taxon>Clostridiales Family XVII. Incertae Sedis</taxon>
        <taxon>Sulfobacillus</taxon>
    </lineage>
</organism>
<evidence type="ECO:0000256" key="11">
    <source>
        <dbReference type="SAM" id="MobiDB-lite"/>
    </source>
</evidence>
<proteinExistence type="predicted"/>
<dbReference type="AlphaFoldDB" id="A0A2T2X961"/>
<evidence type="ECO:0000256" key="4">
    <source>
        <dbReference type="ARBA" id="ARBA00014159"/>
    </source>
</evidence>
<keyword evidence="6 10" id="KW-0786">Thiamine pyrophosphate</keyword>
<dbReference type="PANTHER" id="PTHR43380">
    <property type="entry name" value="2-OXOISOVALERATE DEHYDROGENASE SUBUNIT ALPHA, MITOCHONDRIAL"/>
    <property type="match status" value="1"/>
</dbReference>
<dbReference type="InterPro" id="IPR050771">
    <property type="entry name" value="Alpha-ketoacid_DH_E1_comp"/>
</dbReference>
<dbReference type="EC" id="1.2.4.1" evidence="3 10"/>
<dbReference type="NCBIfam" id="TIGR03181">
    <property type="entry name" value="PDH_E1_alph_x"/>
    <property type="match status" value="1"/>
</dbReference>
<dbReference type="Gene3D" id="3.40.50.970">
    <property type="match status" value="1"/>
</dbReference>
<evidence type="ECO:0000256" key="8">
    <source>
        <dbReference type="ARBA" id="ARBA00025211"/>
    </source>
</evidence>
<dbReference type="EMBL" id="PXYT01000005">
    <property type="protein sequence ID" value="PSR31030.1"/>
    <property type="molecule type" value="Genomic_DNA"/>
</dbReference>
<evidence type="ECO:0000313" key="14">
    <source>
        <dbReference type="Proteomes" id="UP000242699"/>
    </source>
</evidence>
<dbReference type="SUPFAM" id="SSF52518">
    <property type="entry name" value="Thiamin diphosphate-binding fold (THDP-binding)"/>
    <property type="match status" value="1"/>
</dbReference>
<evidence type="ECO:0000256" key="10">
    <source>
        <dbReference type="RuleBase" id="RU366007"/>
    </source>
</evidence>
<evidence type="ECO:0000256" key="7">
    <source>
        <dbReference type="ARBA" id="ARBA00023317"/>
    </source>
</evidence>